<keyword evidence="2" id="KW-1185">Reference proteome</keyword>
<dbReference type="EMBL" id="KI392738">
    <property type="protein sequence ID" value="ERN10959.1"/>
    <property type="molecule type" value="Genomic_DNA"/>
</dbReference>
<dbReference type="AlphaFoldDB" id="W1PSY1"/>
<gene>
    <name evidence="1" type="ORF">AMTR_s00158p00084960</name>
</gene>
<accession>W1PSY1</accession>
<protein>
    <submittedName>
        <fullName evidence="1">Uncharacterized protein</fullName>
    </submittedName>
</protein>
<organism evidence="1 2">
    <name type="scientific">Amborella trichopoda</name>
    <dbReference type="NCBI Taxonomy" id="13333"/>
    <lineage>
        <taxon>Eukaryota</taxon>
        <taxon>Viridiplantae</taxon>
        <taxon>Streptophyta</taxon>
        <taxon>Embryophyta</taxon>
        <taxon>Tracheophyta</taxon>
        <taxon>Spermatophyta</taxon>
        <taxon>Magnoliopsida</taxon>
        <taxon>Amborellales</taxon>
        <taxon>Amborellaceae</taxon>
        <taxon>Amborella</taxon>
    </lineage>
</organism>
<reference evidence="2" key="1">
    <citation type="journal article" date="2013" name="Science">
        <title>The Amborella genome and the evolution of flowering plants.</title>
        <authorList>
            <consortium name="Amborella Genome Project"/>
        </authorList>
    </citation>
    <scope>NUCLEOTIDE SEQUENCE [LARGE SCALE GENOMIC DNA]</scope>
</reference>
<name>W1PSY1_AMBTC</name>
<sequence>MSAVVDTGKCLLGSCHYGSQPSLVVLDKDSLEQDGVPSRVSWLVDNLFFSVSVSLESEGSDVDSSSAIKDLQLSPEAHRKKAKGGRPEVPVESFPTAVTIETRISNRKLKYRKRKSRQSDSSGKLLADSKFKISPRPIPIGCFPAWTQICLPSPSLSLLLAQLEYFRLFGALFFLCNRRDIDDGSFPSLAPVTCYYHTSQAAASRGKPRKTRQCFDPLGVDSTVSIMVSSVDENPPHALTDYAFLAQDVVDS</sequence>
<evidence type="ECO:0000313" key="2">
    <source>
        <dbReference type="Proteomes" id="UP000017836"/>
    </source>
</evidence>
<dbReference type="Gramene" id="ERN10959">
    <property type="protein sequence ID" value="ERN10959"/>
    <property type="gene ID" value="AMTR_s00158p00084960"/>
</dbReference>
<evidence type="ECO:0000313" key="1">
    <source>
        <dbReference type="EMBL" id="ERN10959.1"/>
    </source>
</evidence>
<dbReference type="HOGENOM" id="CLU_1104049_0_0_1"/>
<dbReference type="Proteomes" id="UP000017836">
    <property type="component" value="Unassembled WGS sequence"/>
</dbReference>
<proteinExistence type="predicted"/>